<reference evidence="2" key="1">
    <citation type="submission" date="2022-08" db="EMBL/GenBank/DDBJ databases">
        <authorList>
            <person name="Gutierrez-Valencia J."/>
        </authorList>
    </citation>
    <scope>NUCLEOTIDE SEQUENCE</scope>
</reference>
<comment type="caution">
    <text evidence="2">The sequence shown here is derived from an EMBL/GenBank/DDBJ whole genome shotgun (WGS) entry which is preliminary data.</text>
</comment>
<evidence type="ECO:0000313" key="2">
    <source>
        <dbReference type="EMBL" id="CAI0380756.1"/>
    </source>
</evidence>
<gene>
    <name evidence="2" type="ORF">LITE_LOCUS2818</name>
</gene>
<feature type="region of interest" description="Disordered" evidence="1">
    <location>
        <begin position="31"/>
        <end position="61"/>
    </location>
</feature>
<keyword evidence="3" id="KW-1185">Reference proteome</keyword>
<dbReference type="EMBL" id="CAMGYJ010000002">
    <property type="protein sequence ID" value="CAI0380756.1"/>
    <property type="molecule type" value="Genomic_DNA"/>
</dbReference>
<evidence type="ECO:0000256" key="1">
    <source>
        <dbReference type="SAM" id="MobiDB-lite"/>
    </source>
</evidence>
<organism evidence="2 3">
    <name type="scientific">Linum tenue</name>
    <dbReference type="NCBI Taxonomy" id="586396"/>
    <lineage>
        <taxon>Eukaryota</taxon>
        <taxon>Viridiplantae</taxon>
        <taxon>Streptophyta</taxon>
        <taxon>Embryophyta</taxon>
        <taxon>Tracheophyta</taxon>
        <taxon>Spermatophyta</taxon>
        <taxon>Magnoliopsida</taxon>
        <taxon>eudicotyledons</taxon>
        <taxon>Gunneridae</taxon>
        <taxon>Pentapetalae</taxon>
        <taxon>rosids</taxon>
        <taxon>fabids</taxon>
        <taxon>Malpighiales</taxon>
        <taxon>Linaceae</taxon>
        <taxon>Linum</taxon>
    </lineage>
</organism>
<sequence length="92" mass="9762">MEEQSCKIACLPWSCPHFPSLLLPLHPAHSLATSRRGSCKQSSTTRGGRGEARGGEGSSRVILAGASPTGALSLWWWDERAGHGFEDGVCGL</sequence>
<protein>
    <submittedName>
        <fullName evidence="2">Uncharacterized protein</fullName>
    </submittedName>
</protein>
<dbReference type="Proteomes" id="UP001154282">
    <property type="component" value="Unassembled WGS sequence"/>
</dbReference>
<accession>A0AAV0H6V1</accession>
<proteinExistence type="predicted"/>
<name>A0AAV0H6V1_9ROSI</name>
<evidence type="ECO:0000313" key="3">
    <source>
        <dbReference type="Proteomes" id="UP001154282"/>
    </source>
</evidence>
<dbReference type="AlphaFoldDB" id="A0AAV0H6V1"/>